<evidence type="ECO:0000256" key="9">
    <source>
        <dbReference type="PIRSR" id="PIRSR602401-1"/>
    </source>
</evidence>
<evidence type="ECO:0000256" key="2">
    <source>
        <dbReference type="ARBA" id="ARBA00005179"/>
    </source>
</evidence>
<dbReference type="InterPro" id="IPR036396">
    <property type="entry name" value="Cyt_P450_sf"/>
</dbReference>
<dbReference type="PRINTS" id="PR00385">
    <property type="entry name" value="P450"/>
</dbReference>
<name>A0A409XYM8_9AGAR</name>
<dbReference type="EMBL" id="NHYE01001408">
    <property type="protein sequence ID" value="PPQ95874.1"/>
    <property type="molecule type" value="Genomic_DNA"/>
</dbReference>
<dbReference type="GO" id="GO:0005506">
    <property type="term" value="F:iron ion binding"/>
    <property type="evidence" value="ECO:0007669"/>
    <property type="project" value="InterPro"/>
</dbReference>
<feature type="transmembrane region" description="Helical" evidence="11">
    <location>
        <begin position="12"/>
        <end position="31"/>
    </location>
</feature>
<dbReference type="PANTHER" id="PTHR46300">
    <property type="entry name" value="P450, PUTATIVE (EUROFUNG)-RELATED-RELATED"/>
    <property type="match status" value="1"/>
</dbReference>
<dbReference type="GO" id="GO:0020037">
    <property type="term" value="F:heme binding"/>
    <property type="evidence" value="ECO:0007669"/>
    <property type="project" value="InterPro"/>
</dbReference>
<dbReference type="GO" id="GO:0004497">
    <property type="term" value="F:monooxygenase activity"/>
    <property type="evidence" value="ECO:0007669"/>
    <property type="project" value="UniProtKB-KW"/>
</dbReference>
<dbReference type="GO" id="GO:0016705">
    <property type="term" value="F:oxidoreductase activity, acting on paired donors, with incorporation or reduction of molecular oxygen"/>
    <property type="evidence" value="ECO:0007669"/>
    <property type="project" value="InterPro"/>
</dbReference>
<dbReference type="Proteomes" id="UP000284706">
    <property type="component" value="Unassembled WGS sequence"/>
</dbReference>
<evidence type="ECO:0000256" key="3">
    <source>
        <dbReference type="ARBA" id="ARBA00010617"/>
    </source>
</evidence>
<evidence type="ECO:0000313" key="13">
    <source>
        <dbReference type="Proteomes" id="UP000284706"/>
    </source>
</evidence>
<dbReference type="PRINTS" id="PR00463">
    <property type="entry name" value="EP450I"/>
</dbReference>
<sequence length="517" mass="58631">MFASDESGLLRPTLLVLFALAIYYYVYLSYLPRRRLKARGISLPPGPKQKWLIGNLHQLAAAKTEPWLTFASWGKIYGPLVYLRVLNKETIIINSGKAAIELLESRSGVTSDRPTQWMGGELAGRKYSVFLTSSTDPRFRFFRRLLHNGLNPRASKDYRPIQLQENRVLLQNLAQSPQNLALHIRRNAVATILKVAYGYEVKSNDDPLVHLLEHGFKLAAGISVPGKYWVEFFPILRYIPSWFPGAGFKRQARLVGREMSGIETTPFKWAKKQIESGDFIESFTSKHILEGGKELDQSALDDIKWCAAALYVGGGDTTVSAMLTFFLIMSLHPEIQRRAQRDVDAVASDRLPTYEDFENLPYIRALIKEVLRWGTVAPLGIPHKAMEPDIYENYFIPKDANITANIWAITHDDEIYPDPDVFDPERHLGNPEERQPDPFKFIFGFGRRVCPGAHLAEMALFLNISSILAAFDISKAVDERGVPIEPNIEWSTGATRHLKPFPCQITLRSKDRLALFE</sequence>
<dbReference type="InterPro" id="IPR017972">
    <property type="entry name" value="Cyt_P450_CS"/>
</dbReference>
<dbReference type="InterPro" id="IPR050364">
    <property type="entry name" value="Cytochrome_P450_fung"/>
</dbReference>
<dbReference type="OrthoDB" id="2789670at2759"/>
<dbReference type="SUPFAM" id="SSF48264">
    <property type="entry name" value="Cytochrome P450"/>
    <property type="match status" value="1"/>
</dbReference>
<accession>A0A409XYM8</accession>
<evidence type="ECO:0000256" key="10">
    <source>
        <dbReference type="RuleBase" id="RU000461"/>
    </source>
</evidence>
<evidence type="ECO:0000256" key="7">
    <source>
        <dbReference type="ARBA" id="ARBA00023004"/>
    </source>
</evidence>
<dbReference type="InterPro" id="IPR002401">
    <property type="entry name" value="Cyt_P450_E_grp-I"/>
</dbReference>
<dbReference type="InParanoid" id="A0A409XYM8"/>
<keyword evidence="5 9" id="KW-0479">Metal-binding</keyword>
<keyword evidence="11" id="KW-0472">Membrane</keyword>
<protein>
    <recommendedName>
        <fullName evidence="14">Cytochrome P450</fullName>
    </recommendedName>
</protein>
<evidence type="ECO:0000256" key="1">
    <source>
        <dbReference type="ARBA" id="ARBA00001971"/>
    </source>
</evidence>
<keyword evidence="4 9" id="KW-0349">Heme</keyword>
<feature type="binding site" description="axial binding residue" evidence="9">
    <location>
        <position position="450"/>
    </location>
    <ligand>
        <name>heme</name>
        <dbReference type="ChEBI" id="CHEBI:30413"/>
    </ligand>
    <ligandPart>
        <name>Fe</name>
        <dbReference type="ChEBI" id="CHEBI:18248"/>
    </ligandPart>
</feature>
<comment type="pathway">
    <text evidence="2">Secondary metabolite biosynthesis.</text>
</comment>
<comment type="cofactor">
    <cofactor evidence="1 9">
        <name>heme</name>
        <dbReference type="ChEBI" id="CHEBI:30413"/>
    </cofactor>
</comment>
<evidence type="ECO:0000256" key="5">
    <source>
        <dbReference type="ARBA" id="ARBA00022723"/>
    </source>
</evidence>
<dbReference type="AlphaFoldDB" id="A0A409XYM8"/>
<keyword evidence="13" id="KW-1185">Reference proteome</keyword>
<evidence type="ECO:0000313" key="12">
    <source>
        <dbReference type="EMBL" id="PPQ95874.1"/>
    </source>
</evidence>
<keyword evidence="11" id="KW-0812">Transmembrane</keyword>
<keyword evidence="7 9" id="KW-0408">Iron</keyword>
<keyword evidence="6 10" id="KW-0560">Oxidoreductase</keyword>
<reference evidence="12 13" key="1">
    <citation type="journal article" date="2018" name="Evol. Lett.">
        <title>Horizontal gene cluster transfer increased hallucinogenic mushroom diversity.</title>
        <authorList>
            <person name="Reynolds H.T."/>
            <person name="Vijayakumar V."/>
            <person name="Gluck-Thaler E."/>
            <person name="Korotkin H.B."/>
            <person name="Matheny P.B."/>
            <person name="Slot J.C."/>
        </authorList>
    </citation>
    <scope>NUCLEOTIDE SEQUENCE [LARGE SCALE GENOMIC DNA]</scope>
    <source>
        <strain evidence="12 13">SRW20</strain>
    </source>
</reference>
<evidence type="ECO:0000256" key="6">
    <source>
        <dbReference type="ARBA" id="ARBA00023002"/>
    </source>
</evidence>
<keyword evidence="8 10" id="KW-0503">Monooxygenase</keyword>
<dbReference type="Pfam" id="PF00067">
    <property type="entry name" value="p450"/>
    <property type="match status" value="1"/>
</dbReference>
<comment type="caution">
    <text evidence="12">The sequence shown here is derived from an EMBL/GenBank/DDBJ whole genome shotgun (WGS) entry which is preliminary data.</text>
</comment>
<dbReference type="PROSITE" id="PS00086">
    <property type="entry name" value="CYTOCHROME_P450"/>
    <property type="match status" value="1"/>
</dbReference>
<dbReference type="Gene3D" id="1.10.630.10">
    <property type="entry name" value="Cytochrome P450"/>
    <property type="match status" value="1"/>
</dbReference>
<evidence type="ECO:0000256" key="8">
    <source>
        <dbReference type="ARBA" id="ARBA00023033"/>
    </source>
</evidence>
<evidence type="ECO:0000256" key="4">
    <source>
        <dbReference type="ARBA" id="ARBA00022617"/>
    </source>
</evidence>
<dbReference type="PANTHER" id="PTHR46300:SF7">
    <property type="entry name" value="P450, PUTATIVE (EUROFUNG)-RELATED"/>
    <property type="match status" value="1"/>
</dbReference>
<evidence type="ECO:0000256" key="11">
    <source>
        <dbReference type="SAM" id="Phobius"/>
    </source>
</evidence>
<dbReference type="CDD" id="cd11065">
    <property type="entry name" value="CYP64-like"/>
    <property type="match status" value="1"/>
</dbReference>
<keyword evidence="11" id="KW-1133">Transmembrane helix</keyword>
<comment type="similarity">
    <text evidence="3 10">Belongs to the cytochrome P450 family.</text>
</comment>
<dbReference type="STRING" id="231916.A0A409XYM8"/>
<evidence type="ECO:0008006" key="14">
    <source>
        <dbReference type="Google" id="ProtNLM"/>
    </source>
</evidence>
<proteinExistence type="inferred from homology"/>
<gene>
    <name evidence="12" type="ORF">CVT26_015566</name>
</gene>
<organism evidence="12 13">
    <name type="scientific">Gymnopilus dilepis</name>
    <dbReference type="NCBI Taxonomy" id="231916"/>
    <lineage>
        <taxon>Eukaryota</taxon>
        <taxon>Fungi</taxon>
        <taxon>Dikarya</taxon>
        <taxon>Basidiomycota</taxon>
        <taxon>Agaricomycotina</taxon>
        <taxon>Agaricomycetes</taxon>
        <taxon>Agaricomycetidae</taxon>
        <taxon>Agaricales</taxon>
        <taxon>Agaricineae</taxon>
        <taxon>Hymenogastraceae</taxon>
        <taxon>Gymnopilus</taxon>
    </lineage>
</organism>
<dbReference type="InterPro" id="IPR001128">
    <property type="entry name" value="Cyt_P450"/>
</dbReference>